<dbReference type="EMBL" id="QCYY01000963">
    <property type="protein sequence ID" value="ROT81512.1"/>
    <property type="molecule type" value="Genomic_DNA"/>
</dbReference>
<dbReference type="InterPro" id="IPR016186">
    <property type="entry name" value="C-type_lectin-like/link_sf"/>
</dbReference>
<comment type="caution">
    <text evidence="4">The sequence shown here is derived from an EMBL/GenBank/DDBJ whole genome shotgun (WGS) entry which is preliminary data.</text>
</comment>
<dbReference type="InterPro" id="IPR018378">
    <property type="entry name" value="C-type_lectin_CS"/>
</dbReference>
<name>A0A3R7PSR8_PENVA</name>
<feature type="domain" description="C-type lectin" evidence="2">
    <location>
        <begin position="433"/>
        <end position="499"/>
    </location>
</feature>
<gene>
    <name evidence="4" type="ORF">C7M84_025332</name>
</gene>
<dbReference type="GO" id="GO:0005576">
    <property type="term" value="C:extracellular region"/>
    <property type="evidence" value="ECO:0007669"/>
    <property type="project" value="InterPro"/>
</dbReference>
<dbReference type="OrthoDB" id="6354973at2759"/>
<dbReference type="PROSITE" id="PS50041">
    <property type="entry name" value="C_TYPE_LECTIN_2"/>
    <property type="match status" value="1"/>
</dbReference>
<sequence>MAGYGLPLPPPQRPLCTAEGRWRDPDSCDYIDCISLNGELTAKRGSCHGYAFDQDKMACNESSLTCYPLSQTGTFLPSIITAIPLCRGRPLPRIHLTRCDSRSTFGGGVCYPESPRRCFCHTRHSFHVDLYDDRKFYYCEDVESEYEIFQCPNEMVFKQKMIQCRTRSGLPNCDRMGVFSYIPDCRRYYVCILTLTGWVQKAFKCGSDSALGDLMFNQVTGECEDPCTWIAKSFSCQREGRFGDFVSCRIYHECVRMPNGFRHVKHECPLGYSWDPTALSGFGLCVLADTNNGCAVDNSTLNLCRIPETRCPYVPGGNSSFVLPPDDIDSSLVISTATSDIPTTIASILHSTEAPFPTGQSQTLMPWDYTTIGAETTVTEGPLQTKAPAPQCPQPFDYVAGDCVMVSGERERRNYTGAMEYCGLLGGVIHVRVGATRNPSQEDTWVWPDGRPVAASAWGPWQPDNGGGQEYCATLNTNLWWDGPLNDFSCEGLYSFVCQYGV</sequence>
<evidence type="ECO:0000313" key="5">
    <source>
        <dbReference type="Proteomes" id="UP000283509"/>
    </source>
</evidence>
<dbReference type="PROSITE" id="PS50940">
    <property type="entry name" value="CHIT_BIND_II"/>
    <property type="match status" value="1"/>
</dbReference>
<dbReference type="InterPro" id="IPR036508">
    <property type="entry name" value="Chitin-bd_dom_sf"/>
</dbReference>
<dbReference type="Pfam" id="PF00059">
    <property type="entry name" value="Lectin_C"/>
    <property type="match status" value="1"/>
</dbReference>
<keyword evidence="1" id="KW-1015">Disulfide bond</keyword>
<reference evidence="4 5" key="2">
    <citation type="submission" date="2019-01" db="EMBL/GenBank/DDBJ databases">
        <title>The decoding of complex shrimp genome reveals the adaptation for benthos swimmer, frequently molting mechanism and breeding impact on genome.</title>
        <authorList>
            <person name="Sun Y."/>
            <person name="Gao Y."/>
            <person name="Yu Y."/>
        </authorList>
    </citation>
    <scope>NUCLEOTIDE SEQUENCE [LARGE SCALE GENOMIC DNA]</scope>
    <source>
        <tissue evidence="4">Muscle</tissue>
    </source>
</reference>
<dbReference type="SMART" id="SM00494">
    <property type="entry name" value="ChtBD2"/>
    <property type="match status" value="3"/>
</dbReference>
<evidence type="ECO:0000256" key="1">
    <source>
        <dbReference type="ARBA" id="ARBA00023157"/>
    </source>
</evidence>
<evidence type="ECO:0000259" key="2">
    <source>
        <dbReference type="PROSITE" id="PS50041"/>
    </source>
</evidence>
<dbReference type="Proteomes" id="UP000283509">
    <property type="component" value="Unassembled WGS sequence"/>
</dbReference>
<accession>A0A3R7PSR8</accession>
<feature type="domain" description="Chitin-binding type-2" evidence="3">
    <location>
        <begin position="233"/>
        <end position="296"/>
    </location>
</feature>
<evidence type="ECO:0000313" key="4">
    <source>
        <dbReference type="EMBL" id="ROT81512.1"/>
    </source>
</evidence>
<evidence type="ECO:0000259" key="3">
    <source>
        <dbReference type="PROSITE" id="PS50940"/>
    </source>
</evidence>
<dbReference type="SUPFAM" id="SSF57625">
    <property type="entry name" value="Invertebrate chitin-binding proteins"/>
    <property type="match status" value="1"/>
</dbReference>
<keyword evidence="5" id="KW-1185">Reference proteome</keyword>
<dbReference type="SUPFAM" id="SSF56436">
    <property type="entry name" value="C-type lectin-like"/>
    <property type="match status" value="1"/>
</dbReference>
<organism evidence="4 5">
    <name type="scientific">Penaeus vannamei</name>
    <name type="common">Whiteleg shrimp</name>
    <name type="synonym">Litopenaeus vannamei</name>
    <dbReference type="NCBI Taxonomy" id="6689"/>
    <lineage>
        <taxon>Eukaryota</taxon>
        <taxon>Metazoa</taxon>
        <taxon>Ecdysozoa</taxon>
        <taxon>Arthropoda</taxon>
        <taxon>Crustacea</taxon>
        <taxon>Multicrustacea</taxon>
        <taxon>Malacostraca</taxon>
        <taxon>Eumalacostraca</taxon>
        <taxon>Eucarida</taxon>
        <taxon>Decapoda</taxon>
        <taxon>Dendrobranchiata</taxon>
        <taxon>Penaeoidea</taxon>
        <taxon>Penaeidae</taxon>
        <taxon>Penaeus</taxon>
    </lineage>
</organism>
<dbReference type="Gene3D" id="3.10.100.10">
    <property type="entry name" value="Mannose-Binding Protein A, subunit A"/>
    <property type="match status" value="1"/>
</dbReference>
<dbReference type="InterPro" id="IPR001304">
    <property type="entry name" value="C-type_lectin-like"/>
</dbReference>
<dbReference type="InterPro" id="IPR016187">
    <property type="entry name" value="CTDL_fold"/>
</dbReference>
<dbReference type="PROSITE" id="PS00615">
    <property type="entry name" value="C_TYPE_LECTIN_1"/>
    <property type="match status" value="1"/>
</dbReference>
<reference evidence="4 5" key="1">
    <citation type="submission" date="2018-04" db="EMBL/GenBank/DDBJ databases">
        <authorList>
            <person name="Zhang X."/>
            <person name="Yuan J."/>
            <person name="Li F."/>
            <person name="Xiang J."/>
        </authorList>
    </citation>
    <scope>NUCLEOTIDE SEQUENCE [LARGE SCALE GENOMIC DNA]</scope>
    <source>
        <tissue evidence="4">Muscle</tissue>
    </source>
</reference>
<dbReference type="GO" id="GO:0008061">
    <property type="term" value="F:chitin binding"/>
    <property type="evidence" value="ECO:0007669"/>
    <property type="project" value="InterPro"/>
</dbReference>
<dbReference type="InterPro" id="IPR002557">
    <property type="entry name" value="Chitin-bd_dom"/>
</dbReference>
<protein>
    <submittedName>
        <fullName evidence="4">Putative thrombospondin</fullName>
    </submittedName>
</protein>
<dbReference type="AlphaFoldDB" id="A0A3R7PSR8"/>
<proteinExistence type="predicted"/>